<keyword evidence="2" id="KW-1185">Reference proteome</keyword>
<evidence type="ECO:0000313" key="1">
    <source>
        <dbReference type="EMBL" id="KAF5208307.1"/>
    </source>
</evidence>
<sequence>MEQEEDLFMQSSINGSSNRCCILHGEYKTKMEREKDLKLKRRPYVNDKMLIVDGEKKSQINTNSEHARCIK</sequence>
<accession>A0A7J6XGJ3</accession>
<dbReference type="AlphaFoldDB" id="A0A7J6XGJ3"/>
<dbReference type="Proteomes" id="UP000554482">
    <property type="component" value="Unassembled WGS sequence"/>
</dbReference>
<dbReference type="EMBL" id="JABWDY010000169">
    <property type="protein sequence ID" value="KAF5208307.1"/>
    <property type="molecule type" value="Genomic_DNA"/>
</dbReference>
<protein>
    <submittedName>
        <fullName evidence="1">Uncharacterized protein</fullName>
    </submittedName>
</protein>
<name>A0A7J6XGJ3_THATH</name>
<reference evidence="1 2" key="1">
    <citation type="submission" date="2020-06" db="EMBL/GenBank/DDBJ databases">
        <title>Transcriptomic and genomic resources for Thalictrum thalictroides and T. hernandezii: Facilitating candidate gene discovery in an emerging model plant lineage.</title>
        <authorList>
            <person name="Arias T."/>
            <person name="Riano-Pachon D.M."/>
            <person name="Di Stilio V.S."/>
        </authorList>
    </citation>
    <scope>NUCLEOTIDE SEQUENCE [LARGE SCALE GENOMIC DNA]</scope>
    <source>
        <strain evidence="2">cv. WT478/WT964</strain>
        <tissue evidence="1">Leaves</tissue>
    </source>
</reference>
<proteinExistence type="predicted"/>
<gene>
    <name evidence="1" type="ORF">FRX31_002114</name>
</gene>
<organism evidence="1 2">
    <name type="scientific">Thalictrum thalictroides</name>
    <name type="common">Rue-anemone</name>
    <name type="synonym">Anemone thalictroides</name>
    <dbReference type="NCBI Taxonomy" id="46969"/>
    <lineage>
        <taxon>Eukaryota</taxon>
        <taxon>Viridiplantae</taxon>
        <taxon>Streptophyta</taxon>
        <taxon>Embryophyta</taxon>
        <taxon>Tracheophyta</taxon>
        <taxon>Spermatophyta</taxon>
        <taxon>Magnoliopsida</taxon>
        <taxon>Ranunculales</taxon>
        <taxon>Ranunculaceae</taxon>
        <taxon>Thalictroideae</taxon>
        <taxon>Thalictrum</taxon>
    </lineage>
</organism>
<comment type="caution">
    <text evidence="1">The sequence shown here is derived from an EMBL/GenBank/DDBJ whole genome shotgun (WGS) entry which is preliminary data.</text>
</comment>
<evidence type="ECO:0000313" key="2">
    <source>
        <dbReference type="Proteomes" id="UP000554482"/>
    </source>
</evidence>